<reference evidence="2" key="1">
    <citation type="submission" date="2015-05" db="EMBL/GenBank/DDBJ databases">
        <authorList>
            <person name="Rovetto F."/>
            <person name="Cocolin L."/>
            <person name="Illeghems K."/>
            <person name="Van Nieuwerburgh F."/>
            <person name="Houf K."/>
        </authorList>
    </citation>
    <scope>NUCLEOTIDE SEQUENCE [LARGE SCALE GENOMIC DNA]</scope>
    <source>
        <strain evidence="2">DU22</strain>
    </source>
</reference>
<evidence type="ECO:0000313" key="2">
    <source>
        <dbReference type="Proteomes" id="UP000093281"/>
    </source>
</evidence>
<comment type="caution">
    <text evidence="1">The sequence shown here is derived from an EMBL/GenBank/DDBJ whole genome shotgun (WGS) entry which is preliminary data.</text>
</comment>
<proteinExistence type="predicted"/>
<gene>
    <name evidence="1" type="ORF">AAX29_00585</name>
</gene>
<protein>
    <submittedName>
        <fullName evidence="1">Uncharacterized protein</fullName>
    </submittedName>
</protein>
<dbReference type="AlphaFoldDB" id="A0A1C0B7I8"/>
<dbReference type="RefSeq" id="WP_165596137.1">
    <property type="nucleotide sequence ID" value="NZ_LCUJ01000002.1"/>
</dbReference>
<accession>A0A1C0B7I8</accession>
<dbReference type="EMBL" id="LCUJ01000002">
    <property type="protein sequence ID" value="OCL99544.1"/>
    <property type="molecule type" value="Genomic_DNA"/>
</dbReference>
<organism evidence="1 2">
    <name type="scientific">Aliarcobacter thereius</name>
    <dbReference type="NCBI Taxonomy" id="544718"/>
    <lineage>
        <taxon>Bacteria</taxon>
        <taxon>Pseudomonadati</taxon>
        <taxon>Campylobacterota</taxon>
        <taxon>Epsilonproteobacteria</taxon>
        <taxon>Campylobacterales</taxon>
        <taxon>Arcobacteraceae</taxon>
        <taxon>Aliarcobacter</taxon>
    </lineage>
</organism>
<evidence type="ECO:0000313" key="1">
    <source>
        <dbReference type="EMBL" id="OCL99544.1"/>
    </source>
</evidence>
<sequence>MNETLHLLNYIETPKNIKIKTLNISNVFLMKDMQTIIKDTKEYLENLRKRIEK</sequence>
<name>A0A1C0B7I8_9BACT</name>
<dbReference type="Proteomes" id="UP000093281">
    <property type="component" value="Unassembled WGS sequence"/>
</dbReference>